<dbReference type="EMBL" id="CP003350">
    <property type="protein sequence ID" value="AFC85415.1"/>
    <property type="molecule type" value="Genomic_DNA"/>
</dbReference>
<feature type="signal peptide" evidence="1">
    <location>
        <begin position="1"/>
        <end position="25"/>
    </location>
</feature>
<sequence length="184" mass="20630">MKRKAWIHAWVLALAVMAAPATTLALPAGASKALDPAAQARQDELQQVGLVRFTGPDYKPGLVRHMVMFRYKPGTSEAIRRQIREQFLAMQQSARRHGRPYILSIETGLQNSGEGADQGLQEAFLITFRSEGDRNYYVGTPVINSPAYYEPVHERFKQFAFPHIQSAVVFDYTRSAARPIITVP</sequence>
<dbReference type="AlphaFoldDB" id="H8L1Q5"/>
<organism evidence="3 4">
    <name type="scientific">Frateuria aurantia (strain ATCC 33424 / DSM 6220 / KCTC 2777 / LMG 1558 / NBRC 3245 / NCIMB 13370)</name>
    <name type="common">Acetobacter aurantius</name>
    <dbReference type="NCBI Taxonomy" id="767434"/>
    <lineage>
        <taxon>Bacteria</taxon>
        <taxon>Pseudomonadati</taxon>
        <taxon>Pseudomonadota</taxon>
        <taxon>Gammaproteobacteria</taxon>
        <taxon>Lysobacterales</taxon>
        <taxon>Rhodanobacteraceae</taxon>
        <taxon>Frateuria</taxon>
    </lineage>
</organism>
<evidence type="ECO:0000259" key="2">
    <source>
        <dbReference type="PROSITE" id="PS51502"/>
    </source>
</evidence>
<evidence type="ECO:0000313" key="4">
    <source>
        <dbReference type="Proteomes" id="UP000005234"/>
    </source>
</evidence>
<reference evidence="3" key="1">
    <citation type="submission" date="2012-02" db="EMBL/GenBank/DDBJ databases">
        <title>The complete genome of Frateuria aurantia DSM 6220.</title>
        <authorList>
            <consortium name="US DOE Joint Genome Institute (JGI-PGF)"/>
            <person name="Lucas S."/>
            <person name="Copeland A."/>
            <person name="Lapidus A."/>
            <person name="Glavina del Rio T."/>
            <person name="Dalin E."/>
            <person name="Tice H."/>
            <person name="Bruce D."/>
            <person name="Goodwin L."/>
            <person name="Pitluck S."/>
            <person name="Peters L."/>
            <person name="Ovchinnikova G."/>
            <person name="Teshima H."/>
            <person name="Kyrpides N."/>
            <person name="Mavromatis K."/>
            <person name="Ivanova N."/>
            <person name="Brettin T."/>
            <person name="Detter J.C."/>
            <person name="Han C."/>
            <person name="Larimer F."/>
            <person name="Land M."/>
            <person name="Hauser L."/>
            <person name="Markowitz V."/>
            <person name="Cheng J.-F."/>
            <person name="Hugenholtz P."/>
            <person name="Woyke T."/>
            <person name="Wu D."/>
            <person name="Brambilla E."/>
            <person name="Klenk H.-P."/>
            <person name="Eisen J.A."/>
        </authorList>
    </citation>
    <scope>NUCLEOTIDE SEQUENCE</scope>
    <source>
        <strain evidence="3">DSM 6220</strain>
    </source>
</reference>
<accession>H8L1Q5</accession>
<dbReference type="SUPFAM" id="SSF54909">
    <property type="entry name" value="Dimeric alpha+beta barrel"/>
    <property type="match status" value="1"/>
</dbReference>
<feature type="chain" id="PRO_5003614137" evidence="1">
    <location>
        <begin position="26"/>
        <end position="184"/>
    </location>
</feature>
<dbReference type="STRING" id="767434.Fraau_0946"/>
<dbReference type="SMART" id="SM00886">
    <property type="entry name" value="Dabb"/>
    <property type="match status" value="1"/>
</dbReference>
<gene>
    <name evidence="3" type="ordered locus">Fraau_0946</name>
</gene>
<dbReference type="KEGG" id="fau:Fraau_0946"/>
<dbReference type="Proteomes" id="UP000005234">
    <property type="component" value="Chromosome"/>
</dbReference>
<name>H8L1Q5_FRAAD</name>
<evidence type="ECO:0000256" key="1">
    <source>
        <dbReference type="SAM" id="SignalP"/>
    </source>
</evidence>
<proteinExistence type="predicted"/>
<dbReference type="HOGENOM" id="CLU_080664_0_0_6"/>
<dbReference type="Pfam" id="PF07876">
    <property type="entry name" value="Dabb"/>
    <property type="match status" value="1"/>
</dbReference>
<dbReference type="Gene3D" id="3.30.70.100">
    <property type="match status" value="1"/>
</dbReference>
<evidence type="ECO:0000313" key="3">
    <source>
        <dbReference type="EMBL" id="AFC85415.1"/>
    </source>
</evidence>
<dbReference type="PROSITE" id="PS51502">
    <property type="entry name" value="S_R_A_B_BARREL"/>
    <property type="match status" value="1"/>
</dbReference>
<dbReference type="InterPro" id="IPR011008">
    <property type="entry name" value="Dimeric_a/b-barrel"/>
</dbReference>
<protein>
    <submittedName>
        <fullName evidence="3">Stress responsive A/B Barrel Domain-containing protein</fullName>
    </submittedName>
</protein>
<dbReference type="eggNOG" id="ENOG5033X1H">
    <property type="taxonomic scope" value="Bacteria"/>
</dbReference>
<keyword evidence="4" id="KW-1185">Reference proteome</keyword>
<dbReference type="RefSeq" id="WP_014402421.1">
    <property type="nucleotide sequence ID" value="NC_017033.1"/>
</dbReference>
<feature type="domain" description="Stress-response A/B barrel" evidence="2">
    <location>
        <begin position="63"/>
        <end position="172"/>
    </location>
</feature>
<dbReference type="InterPro" id="IPR013097">
    <property type="entry name" value="Dabb"/>
</dbReference>
<keyword evidence="1" id="KW-0732">Signal</keyword>